<protein>
    <submittedName>
        <fullName evidence="2">Uncharacterized protein</fullName>
    </submittedName>
</protein>
<evidence type="ECO:0000313" key="3">
    <source>
        <dbReference type="Proteomes" id="UP001589775"/>
    </source>
</evidence>
<gene>
    <name evidence="2" type="ORF">ACFFJ6_06645</name>
</gene>
<sequence length="184" mass="19683">MSDTTEQLHVAPGSERTTGRCACCGRVSRIVMGMISTAEADLASYLVHWTVGHIDTLGAEIDLIIGRWGDGASAADRVAVRLHHFIGPNGPAVMVQDPPPNRATSELAAQALLRDEVIGTPRAAEVFALYDALAVQDVRLAELFPPAQTCLSPCAHSPADRARRLLRPRDPISGRTTAGRSRGR</sequence>
<proteinExistence type="predicted"/>
<dbReference type="EMBL" id="JBHLWM010000001">
    <property type="protein sequence ID" value="MFC0240138.1"/>
    <property type="molecule type" value="Genomic_DNA"/>
</dbReference>
<feature type="compositionally biased region" description="Low complexity" evidence="1">
    <location>
        <begin position="173"/>
        <end position="184"/>
    </location>
</feature>
<organism evidence="2 3">
    <name type="scientific">Rhodopseudomonas telluris</name>
    <dbReference type="NCBI Taxonomy" id="644215"/>
    <lineage>
        <taxon>Bacteria</taxon>
        <taxon>Pseudomonadati</taxon>
        <taxon>Pseudomonadota</taxon>
        <taxon>Alphaproteobacteria</taxon>
        <taxon>Hyphomicrobiales</taxon>
        <taxon>Nitrobacteraceae</taxon>
        <taxon>Rhodopseudomonas</taxon>
    </lineage>
</organism>
<keyword evidence="3" id="KW-1185">Reference proteome</keyword>
<evidence type="ECO:0000256" key="1">
    <source>
        <dbReference type="SAM" id="MobiDB-lite"/>
    </source>
</evidence>
<dbReference type="RefSeq" id="WP_378385604.1">
    <property type="nucleotide sequence ID" value="NZ_JBHLWM010000001.1"/>
</dbReference>
<accession>A0ABV6EPJ3</accession>
<reference evidence="2 3" key="1">
    <citation type="submission" date="2024-09" db="EMBL/GenBank/DDBJ databases">
        <authorList>
            <person name="Sun Q."/>
            <person name="Mori K."/>
        </authorList>
    </citation>
    <scope>NUCLEOTIDE SEQUENCE [LARGE SCALE GENOMIC DNA]</scope>
    <source>
        <strain evidence="2 3">KCTC 23279</strain>
    </source>
</reference>
<evidence type="ECO:0000313" key="2">
    <source>
        <dbReference type="EMBL" id="MFC0240138.1"/>
    </source>
</evidence>
<feature type="region of interest" description="Disordered" evidence="1">
    <location>
        <begin position="161"/>
        <end position="184"/>
    </location>
</feature>
<dbReference type="Proteomes" id="UP001589775">
    <property type="component" value="Unassembled WGS sequence"/>
</dbReference>
<comment type="caution">
    <text evidence="2">The sequence shown here is derived from an EMBL/GenBank/DDBJ whole genome shotgun (WGS) entry which is preliminary data.</text>
</comment>
<name>A0ABV6EPJ3_9BRAD</name>
<feature type="compositionally biased region" description="Basic and acidic residues" evidence="1">
    <location>
        <begin position="161"/>
        <end position="172"/>
    </location>
</feature>